<accession>A0A7S4E4Z5</accession>
<dbReference type="CDD" id="cd06432">
    <property type="entry name" value="GT8_HUGT1_C_like"/>
    <property type="match status" value="1"/>
</dbReference>
<protein>
    <recommendedName>
        <fullName evidence="14">UDP-glucose:glycoprotein glucosyltransferase</fullName>
    </recommendedName>
</protein>
<keyword evidence="13" id="KW-1185">Reference proteome</keyword>
<keyword evidence="4" id="KW-0256">Endoplasmic reticulum</keyword>
<dbReference type="InterPro" id="IPR040497">
    <property type="entry name" value="Glyco_transf_24"/>
</dbReference>
<dbReference type="InterPro" id="IPR029044">
    <property type="entry name" value="Nucleotide-diphossugar_trans"/>
</dbReference>
<feature type="domain" description="UGGT thioredoxin-like" evidence="9">
    <location>
        <begin position="457"/>
        <end position="718"/>
    </location>
</feature>
<dbReference type="InterPro" id="IPR040694">
    <property type="entry name" value="UGGT_TRXL_2"/>
</dbReference>
<dbReference type="Proteomes" id="UP000789595">
    <property type="component" value="Unassembled WGS sequence"/>
</dbReference>
<dbReference type="GO" id="GO:0036503">
    <property type="term" value="P:ERAD pathway"/>
    <property type="evidence" value="ECO:0007669"/>
    <property type="project" value="TreeGrafter"/>
</dbReference>
<dbReference type="Gene3D" id="3.90.550.10">
    <property type="entry name" value="Spore Coat Polysaccharide Biosynthesis Protein SpsA, Chain A"/>
    <property type="match status" value="1"/>
</dbReference>
<evidence type="ECO:0000256" key="1">
    <source>
        <dbReference type="ARBA" id="ARBA00001913"/>
    </source>
</evidence>
<dbReference type="GO" id="GO:0018279">
    <property type="term" value="P:protein N-linked glycosylation via asparagine"/>
    <property type="evidence" value="ECO:0007669"/>
    <property type="project" value="TreeGrafter"/>
</dbReference>
<evidence type="ECO:0000256" key="3">
    <source>
        <dbReference type="ARBA" id="ARBA00022729"/>
    </source>
</evidence>
<dbReference type="GO" id="GO:0005788">
    <property type="term" value="C:endoplasmic reticulum lumen"/>
    <property type="evidence" value="ECO:0007669"/>
    <property type="project" value="UniProtKB-SubCell"/>
</dbReference>
<dbReference type="InterPro" id="IPR009448">
    <property type="entry name" value="UDP-g_GGtrans"/>
</dbReference>
<evidence type="ECO:0000313" key="13">
    <source>
        <dbReference type="Proteomes" id="UP000789595"/>
    </source>
</evidence>
<comment type="subcellular location">
    <subcellularLocation>
        <location evidence="2">Endoplasmic reticulum lumen</location>
    </subcellularLocation>
</comment>
<feature type="chain" id="PRO_5036404045" description="UDP-glucose:glycoprotein glucosyltransferase" evidence="6">
    <location>
        <begin position="17"/>
        <end position="1476"/>
    </location>
</feature>
<feature type="signal peptide" evidence="6">
    <location>
        <begin position="1"/>
        <end position="16"/>
    </location>
</feature>
<evidence type="ECO:0000259" key="9">
    <source>
        <dbReference type="Pfam" id="PF18402"/>
    </source>
</evidence>
<evidence type="ECO:0008006" key="14">
    <source>
        <dbReference type="Google" id="ProtNLM"/>
    </source>
</evidence>
<dbReference type="Pfam" id="PF18400">
    <property type="entry name" value="Thioredoxin_12"/>
    <property type="match status" value="1"/>
</dbReference>
<dbReference type="Pfam" id="PF18401">
    <property type="entry name" value="Thioredoxin_13"/>
    <property type="match status" value="1"/>
</dbReference>
<reference evidence="11" key="1">
    <citation type="submission" date="2021-01" db="EMBL/GenBank/DDBJ databases">
        <authorList>
            <person name="Corre E."/>
            <person name="Pelletier E."/>
            <person name="Niang G."/>
            <person name="Scheremetjew M."/>
            <person name="Finn R."/>
            <person name="Kale V."/>
            <person name="Holt S."/>
            <person name="Cochrane G."/>
            <person name="Meng A."/>
            <person name="Brown T."/>
            <person name="Cohen L."/>
        </authorList>
    </citation>
    <scope>NUCLEOTIDE SEQUENCE</scope>
    <source>
        <strain evidence="11">CCMP1756</strain>
    </source>
</reference>
<gene>
    <name evidence="11" type="ORF">PCAL00307_LOCUS5330</name>
    <name evidence="12" type="ORF">PECAL_4P06240</name>
</gene>
<feature type="domain" description="Glucosyltransferase 24 catalytic" evidence="10">
    <location>
        <begin position="1197"/>
        <end position="1468"/>
    </location>
</feature>
<keyword evidence="5" id="KW-0325">Glycoprotein</keyword>
<keyword evidence="3 6" id="KW-0732">Signal</keyword>
<name>A0A7S4E4Z5_9STRA</name>
<dbReference type="EMBL" id="HBIW01006407">
    <property type="protein sequence ID" value="CAE0689895.1"/>
    <property type="molecule type" value="Transcribed_RNA"/>
</dbReference>
<proteinExistence type="predicted"/>
<evidence type="ECO:0000313" key="12">
    <source>
        <dbReference type="EMBL" id="CAH0373429.1"/>
    </source>
</evidence>
<evidence type="ECO:0000313" key="11">
    <source>
        <dbReference type="EMBL" id="CAE0689895.1"/>
    </source>
</evidence>
<dbReference type="Pfam" id="PF18404">
    <property type="entry name" value="Glyco_transf_24"/>
    <property type="match status" value="1"/>
</dbReference>
<feature type="domain" description="UGGT thioredoxin-like" evidence="7">
    <location>
        <begin position="33"/>
        <end position="230"/>
    </location>
</feature>
<dbReference type="PANTHER" id="PTHR11226">
    <property type="entry name" value="UDP-GLUCOSE GLYCOPROTEIN:GLUCOSYLTRANSFERASE"/>
    <property type="match status" value="1"/>
</dbReference>
<evidence type="ECO:0000256" key="6">
    <source>
        <dbReference type="SAM" id="SignalP"/>
    </source>
</evidence>
<dbReference type="GO" id="GO:0003980">
    <property type="term" value="F:UDP-glucose:glycoprotein glucosyltransferase activity"/>
    <property type="evidence" value="ECO:0007669"/>
    <property type="project" value="InterPro"/>
</dbReference>
<sequence length="1476" mass="162780">MARAVAVLLIATHATARSVEVSIRAPWPTRAVSPLLEAAEFLAGEGRSVYWSFVEAIGDGFGDASTKEKIRAASSASTYDGEGYEEMASIALDAAEKKLDGLAHALLRMALAVRTYAPRLEAHRSLASQAPTCPGGDVESTRAIIYGPSGRHVACKASDVSALVAKAAEQVCTSQQCDQTPRLLGSETPFSEDGSDVTIELIVDVTSSQFRAWHDACSATEATYFLRHASHLRGSSNQTHLQAFGANLDIKDLEYKNMDDSTTETTTTQASTSFEEGEEVGGVYLATLAQRRPDLKQELSELRTQLASETTDSLKVWKLRDLSLQATQATIDAQDPLRTLKDLSQDFPRHAAGLSARRVRDDLREAAATAHAYSMHSGLTGRALVFLGGTAHDVGSPTFSLHALLQGIRSEASSLRQLAALDVLTTDVDESNKRRDLILATDEKQRSTTRVDLLSGSKGSITYANNLEKDPEYKDWPPSVQQLLYPSWQLTSVAKNLYTALLVLDASTDEALNAIYVAHAMLRQGYPVRVAFVLGDASLSDEASGDVFSDEAQDVDEQQVIKQFDPSSIGTQVAAACSLAKLARGPKTAWAFLVELASNREYGEAPTLESVISAYGEAISMSEEDPVPGYESTKKASEKQLRRLLTNEEVINEVALQVAQQRRFVSQKGLSFEGTVALNGLVLDSGLDLQNNLLPALGQEQARLQQLVRRKVITDSTKSIYGKALLGGASSKEKATHLVERHSRILELEKHEYHWSEYDWVPGNPQGNVSIVLATDLSSVSGVRAAYLVLKHASQKEGAARVSVVHNPSSDSDETGHYISKHCTTVDALREAYFSKKTSTDGVTFRGPCEPGTTCTFANSRKANAPTNDGDLVVLARSEALYASKLAEAFDSEDRPRVLDAIGAARRYAGQRSLEPRSDVEGLIEAMLKEQGVEQLVLTSDGIAPQATAIFDPLSEAAQRAAPVLLALRDVLGLKVRLVLAPDPELQEMPLQKYYRFALDVDSAPRAKFASLPKHQVLTLRVDTPEAWDAQMASASSDPDNMRAGDARIVYELKSLVVMGQCYDVVDSRPPNGLQIQLEGTSSDTLVMQNLGYFQLRSQPGAWKIKLASNTRSEELYETVQVEPVGFARSWYGPSFDADAEASDGVDIVVSDFEASAHQLRVRKRKGQENVELLGEDDQSSWFFSSKKKKRRSKDTIHVFSLATGSLYERMLKIMMLSVRKRTTGPIKFWLFENYLTPAFKDGARALGESKGFDVAYVTYKWPEWLRTQTVKQRIIWGYKILFLDVLFPLDVPKIIYVDADQVVRGNLRELWDLDLQGHAYGYTPFCDSRKETLGYQFWRSGYWKDHLRGKPYHISALYVVDLEVFRRRGVGDQLRMVYDQLSRDPASLSNLDQDLPNYAQPQIPIFSLPQDWLWCESWCSDSSKATAKTIDLCNHPATKENKLTMAKRIINGSLFEESWVELDEEVKAAEMMGGG</sequence>
<dbReference type="InterPro" id="IPR040692">
    <property type="entry name" value="UGGT_TRXL_3"/>
</dbReference>
<evidence type="ECO:0000256" key="4">
    <source>
        <dbReference type="ARBA" id="ARBA00022824"/>
    </source>
</evidence>
<comment type="cofactor">
    <cofactor evidence="1">
        <name>Ca(2+)</name>
        <dbReference type="ChEBI" id="CHEBI:29108"/>
    </cofactor>
</comment>
<dbReference type="InterPro" id="IPR040693">
    <property type="entry name" value="UGGT_TRXL_1"/>
</dbReference>
<dbReference type="UniPathway" id="UPA00378"/>
<feature type="domain" description="UGGT thioredoxin-like" evidence="8">
    <location>
        <begin position="310"/>
        <end position="428"/>
    </location>
</feature>
<dbReference type="SUPFAM" id="SSF53448">
    <property type="entry name" value="Nucleotide-diphospho-sugar transferases"/>
    <property type="match status" value="1"/>
</dbReference>
<evidence type="ECO:0000259" key="8">
    <source>
        <dbReference type="Pfam" id="PF18401"/>
    </source>
</evidence>
<dbReference type="PANTHER" id="PTHR11226:SF0">
    <property type="entry name" value="UDP-GLUCOSE:GLYCOPROTEIN GLUCOSYLTRANSFERASE"/>
    <property type="match status" value="1"/>
</dbReference>
<evidence type="ECO:0000256" key="5">
    <source>
        <dbReference type="ARBA" id="ARBA00023180"/>
    </source>
</evidence>
<dbReference type="GO" id="GO:0051082">
    <property type="term" value="F:unfolded protein binding"/>
    <property type="evidence" value="ECO:0007669"/>
    <property type="project" value="TreeGrafter"/>
</dbReference>
<dbReference type="Pfam" id="PF06427">
    <property type="entry name" value="UDP-g_GGTase"/>
    <property type="match status" value="1"/>
</dbReference>
<evidence type="ECO:0000256" key="2">
    <source>
        <dbReference type="ARBA" id="ARBA00004319"/>
    </source>
</evidence>
<dbReference type="EMBL" id="CAKKNE010000004">
    <property type="protein sequence ID" value="CAH0373429.1"/>
    <property type="molecule type" value="Genomic_DNA"/>
</dbReference>
<organism evidence="11">
    <name type="scientific">Pelagomonas calceolata</name>
    <dbReference type="NCBI Taxonomy" id="35677"/>
    <lineage>
        <taxon>Eukaryota</taxon>
        <taxon>Sar</taxon>
        <taxon>Stramenopiles</taxon>
        <taxon>Ochrophyta</taxon>
        <taxon>Pelagophyceae</taxon>
        <taxon>Pelagomonadales</taxon>
        <taxon>Pelagomonadaceae</taxon>
        <taxon>Pelagomonas</taxon>
    </lineage>
</organism>
<dbReference type="Pfam" id="PF18402">
    <property type="entry name" value="Thioredoxin_14"/>
    <property type="match status" value="1"/>
</dbReference>
<evidence type="ECO:0000259" key="10">
    <source>
        <dbReference type="Pfam" id="PF18404"/>
    </source>
</evidence>
<reference evidence="12" key="2">
    <citation type="submission" date="2021-11" db="EMBL/GenBank/DDBJ databases">
        <authorList>
            <consortium name="Genoscope - CEA"/>
            <person name="William W."/>
        </authorList>
    </citation>
    <scope>NUCLEOTIDE SEQUENCE</scope>
</reference>
<dbReference type="OrthoDB" id="27683at2759"/>
<evidence type="ECO:0000259" key="7">
    <source>
        <dbReference type="Pfam" id="PF18400"/>
    </source>
</evidence>